<evidence type="ECO:0000313" key="3">
    <source>
        <dbReference type="Proteomes" id="UP000244929"/>
    </source>
</evidence>
<dbReference type="EMBL" id="CP029186">
    <property type="protein sequence ID" value="AWH86120.1"/>
    <property type="molecule type" value="Genomic_DNA"/>
</dbReference>
<keyword evidence="3" id="KW-1185">Reference proteome</keyword>
<dbReference type="KEGG" id="falb:HYN59_13815"/>
<gene>
    <name evidence="2" type="ORF">HYN59_13815</name>
</gene>
<keyword evidence="1" id="KW-1133">Transmembrane helix</keyword>
<proteinExistence type="predicted"/>
<protein>
    <submittedName>
        <fullName evidence="2">Uncharacterized protein</fullName>
    </submittedName>
</protein>
<sequence length="172" mass="20372">MVTKEDLEKRYLQLSNSELIDIIDRKFEYTELAVTIAIQELAKRNVDEQDVVKYKEKVFLEFRDEFQKNFVDDLSISQKLFFFYFFWIPFITIPLKNNFARDGFMLKRSQAGFFSTMGFAACFISIFLVSVSSALTYAVFILLGFLTLQYDLLIRRKNRLQASREQIKQSEE</sequence>
<name>A0A2S1R0D5_9FLAO</name>
<feature type="transmembrane region" description="Helical" evidence="1">
    <location>
        <begin position="81"/>
        <end position="99"/>
    </location>
</feature>
<evidence type="ECO:0000313" key="2">
    <source>
        <dbReference type="EMBL" id="AWH86120.1"/>
    </source>
</evidence>
<dbReference type="RefSeq" id="WP_108778822.1">
    <property type="nucleotide sequence ID" value="NZ_CP029186.1"/>
</dbReference>
<keyword evidence="1" id="KW-0472">Membrane</keyword>
<feature type="transmembrane region" description="Helical" evidence="1">
    <location>
        <begin position="135"/>
        <end position="154"/>
    </location>
</feature>
<accession>A0A2S1R0D5</accession>
<dbReference type="AlphaFoldDB" id="A0A2S1R0D5"/>
<keyword evidence="1" id="KW-0812">Transmembrane</keyword>
<dbReference type="Proteomes" id="UP000244929">
    <property type="component" value="Chromosome"/>
</dbReference>
<evidence type="ECO:0000256" key="1">
    <source>
        <dbReference type="SAM" id="Phobius"/>
    </source>
</evidence>
<reference evidence="2 3" key="1">
    <citation type="submission" date="2018-04" db="EMBL/GenBank/DDBJ databases">
        <title>Genome sequencing of Flavobacterium sp. HYN0059.</title>
        <authorList>
            <person name="Yi H."/>
            <person name="Baek C."/>
        </authorList>
    </citation>
    <scope>NUCLEOTIDE SEQUENCE [LARGE SCALE GENOMIC DNA]</scope>
    <source>
        <strain evidence="2 3">HYN0059</strain>
    </source>
</reference>
<dbReference type="OrthoDB" id="1377102at2"/>
<feature type="transmembrane region" description="Helical" evidence="1">
    <location>
        <begin position="111"/>
        <end position="129"/>
    </location>
</feature>
<organism evidence="2 3">
    <name type="scientific">Flavobacterium album</name>
    <dbReference type="NCBI Taxonomy" id="2175091"/>
    <lineage>
        <taxon>Bacteria</taxon>
        <taxon>Pseudomonadati</taxon>
        <taxon>Bacteroidota</taxon>
        <taxon>Flavobacteriia</taxon>
        <taxon>Flavobacteriales</taxon>
        <taxon>Flavobacteriaceae</taxon>
        <taxon>Flavobacterium</taxon>
    </lineage>
</organism>